<protein>
    <submittedName>
        <fullName evidence="2">Uncharacterized protein</fullName>
    </submittedName>
</protein>
<dbReference type="VEuPathDB" id="FungiDB:SMAC_05900"/>
<reference evidence="2 3" key="1">
    <citation type="submission" date="2017-07" db="EMBL/GenBank/DDBJ databases">
        <title>Genome sequence of the Sordaria macrospora wild type strain R19027.</title>
        <authorList>
            <person name="Nowrousian M."/>
            <person name="Teichert I."/>
            <person name="Kueck U."/>
        </authorList>
    </citation>
    <scope>NUCLEOTIDE SEQUENCE [LARGE SCALE GENOMIC DNA]</scope>
    <source>
        <strain evidence="2 3">R19027</strain>
        <tissue evidence="2">Mycelium</tissue>
    </source>
</reference>
<dbReference type="Proteomes" id="UP000433876">
    <property type="component" value="Unassembled WGS sequence"/>
</dbReference>
<evidence type="ECO:0000313" key="3">
    <source>
        <dbReference type="Proteomes" id="UP000433876"/>
    </source>
</evidence>
<dbReference type="AlphaFoldDB" id="A0A8S8ZWA7"/>
<sequence length="305" mass="33793">MAQLETNIEYDHVKGGSGRRYVSSQNASSKLPPKAVQHAPTRDVHRCMIDRSGASSIQRLLRCVNRPKGMHLPTSRHPHQTLGGYAVVFNEQHHAGHADYLALAVTIHVQPLHPAEPHSRWPLADLTWIGSRCHNCITERPKGCMVHLTVKQRIYVSKNAVMGLADLPQIPGAHNCAVGNPREGRNAPVGISRQEVERLLAEERQRVKQLVSSEVKTALSKQAIPRQSSVTPGMQYINSPAGLSSASPMHSSLVYERSPFAHLQPQSPAIKRQRSMMDPREQYRQVGHGRGSRTDVKMSELLGVT</sequence>
<comment type="caution">
    <text evidence="2">The sequence shown here is derived from an EMBL/GenBank/DDBJ whole genome shotgun (WGS) entry which is preliminary data.</text>
</comment>
<accession>A0A8S8ZWA7</accession>
<evidence type="ECO:0000313" key="2">
    <source>
        <dbReference type="EMBL" id="KAA8634313.1"/>
    </source>
</evidence>
<feature type="region of interest" description="Disordered" evidence="1">
    <location>
        <begin position="14"/>
        <end position="42"/>
    </location>
</feature>
<dbReference type="EMBL" id="NMPR01000024">
    <property type="protein sequence ID" value="KAA8634313.1"/>
    <property type="molecule type" value="Genomic_DNA"/>
</dbReference>
<proteinExistence type="predicted"/>
<feature type="region of interest" description="Disordered" evidence="1">
    <location>
        <begin position="265"/>
        <end position="305"/>
    </location>
</feature>
<organism evidence="2 3">
    <name type="scientific">Sordaria macrospora</name>
    <dbReference type="NCBI Taxonomy" id="5147"/>
    <lineage>
        <taxon>Eukaryota</taxon>
        <taxon>Fungi</taxon>
        <taxon>Dikarya</taxon>
        <taxon>Ascomycota</taxon>
        <taxon>Pezizomycotina</taxon>
        <taxon>Sordariomycetes</taxon>
        <taxon>Sordariomycetidae</taxon>
        <taxon>Sordariales</taxon>
        <taxon>Sordariaceae</taxon>
        <taxon>Sordaria</taxon>
    </lineage>
</organism>
<name>A0A8S8ZWA7_SORMA</name>
<evidence type="ECO:0000256" key="1">
    <source>
        <dbReference type="SAM" id="MobiDB-lite"/>
    </source>
</evidence>
<gene>
    <name evidence="2" type="ORF">SMACR_05900</name>
</gene>